<dbReference type="AlphaFoldDB" id="U6SJL0"/>
<evidence type="ECO:0000313" key="2">
    <source>
        <dbReference type="EMBL" id="ERN51125.1"/>
    </source>
</evidence>
<gene>
    <name evidence="2" type="ORF">A33I_20960</name>
</gene>
<accession>U6SJL0</accession>
<dbReference type="RefSeq" id="WP_022629987.1">
    <property type="nucleotide sequence ID" value="NZ_ATAE01000086.1"/>
</dbReference>
<dbReference type="EMBL" id="ATAE01000086">
    <property type="protein sequence ID" value="ERN51125.1"/>
    <property type="molecule type" value="Genomic_DNA"/>
</dbReference>
<comment type="caution">
    <text evidence="2">The sequence shown here is derived from an EMBL/GenBank/DDBJ whole genome shotgun (WGS) entry which is preliminary data.</text>
</comment>
<reference evidence="2 3" key="1">
    <citation type="journal article" date="2013" name="Genome Announc.">
        <title>Genome Sequence of the Extreme Obligate Alkaliphile Bacillus marmarensis Strain DSM 21297.</title>
        <authorList>
            <person name="Wernick D.G."/>
            <person name="Choi K.Y."/>
            <person name="Tat C.A."/>
            <person name="Lafontaine Rivera J.G."/>
            <person name="Liao J.C."/>
        </authorList>
    </citation>
    <scope>NUCLEOTIDE SEQUENCE [LARGE SCALE GENOMIC DNA]</scope>
    <source>
        <strain evidence="2 3">DSM 21297</strain>
    </source>
</reference>
<dbReference type="GO" id="GO:0006313">
    <property type="term" value="P:DNA transposition"/>
    <property type="evidence" value="ECO:0007669"/>
    <property type="project" value="InterPro"/>
</dbReference>
<dbReference type="InterPro" id="IPR002525">
    <property type="entry name" value="Transp_IS110-like_N"/>
</dbReference>
<protein>
    <recommendedName>
        <fullName evidence="1">Transposase IS110-like N-terminal domain-containing protein</fullName>
    </recommendedName>
</protein>
<dbReference type="Pfam" id="PF01548">
    <property type="entry name" value="DEDD_Tnp_IS110"/>
    <property type="match status" value="1"/>
</dbReference>
<dbReference type="Proteomes" id="UP000017170">
    <property type="component" value="Unassembled WGS sequence"/>
</dbReference>
<keyword evidence="3" id="KW-1185">Reference proteome</keyword>
<organism evidence="2 3">
    <name type="scientific">Alkalihalophilus marmarensis DSM 21297</name>
    <dbReference type="NCBI Taxonomy" id="1188261"/>
    <lineage>
        <taxon>Bacteria</taxon>
        <taxon>Bacillati</taxon>
        <taxon>Bacillota</taxon>
        <taxon>Bacilli</taxon>
        <taxon>Bacillales</taxon>
        <taxon>Bacillaceae</taxon>
        <taxon>Alkalihalophilus</taxon>
    </lineage>
</organism>
<dbReference type="GO" id="GO:0003677">
    <property type="term" value="F:DNA binding"/>
    <property type="evidence" value="ECO:0007669"/>
    <property type="project" value="InterPro"/>
</dbReference>
<dbReference type="GO" id="GO:0004803">
    <property type="term" value="F:transposase activity"/>
    <property type="evidence" value="ECO:0007669"/>
    <property type="project" value="InterPro"/>
</dbReference>
<feature type="non-terminal residue" evidence="2">
    <location>
        <position position="1"/>
    </location>
</feature>
<evidence type="ECO:0000313" key="3">
    <source>
        <dbReference type="Proteomes" id="UP000017170"/>
    </source>
</evidence>
<proteinExistence type="predicted"/>
<feature type="domain" description="Transposase IS110-like N-terminal" evidence="1">
    <location>
        <begin position="17"/>
        <end position="153"/>
    </location>
</feature>
<evidence type="ECO:0000259" key="1">
    <source>
        <dbReference type="Pfam" id="PF01548"/>
    </source>
</evidence>
<sequence>KKKNQIQTFINKKKPYHKNFKISHINKKLKSLIQFIKNLTTKTKKKPPIILKTTKHYQTPIIHYLKKQNYLLIIINPLISYKTKNSNLQKIKTNTTNTYLLYKLYYKKKLKPYKKHNIQLLNLHNLTKQHKNITNTLIQTKLQFQTILNQIFPKFKKIFKNLYSIISLLTLKKFPSSKNILNTHNKILTKKIHKNYKNHSLN</sequence>
<name>U6SJL0_9BACI</name>